<accession>A0A0J9EMR6</accession>
<feature type="region of interest" description="Disordered" evidence="1">
    <location>
        <begin position="1"/>
        <end position="29"/>
    </location>
</feature>
<dbReference type="Proteomes" id="UP000007802">
    <property type="component" value="Unassembled WGS sequence"/>
</dbReference>
<feature type="compositionally biased region" description="Basic residues" evidence="1">
    <location>
        <begin position="1"/>
        <end position="12"/>
    </location>
</feature>
<organism evidence="2">
    <name type="scientific">Ajellomyces dermatitidis (strain ATCC 18188 / CBS 674.68)</name>
    <name type="common">Blastomyces dermatitidis</name>
    <dbReference type="NCBI Taxonomy" id="653446"/>
    <lineage>
        <taxon>Eukaryota</taxon>
        <taxon>Fungi</taxon>
        <taxon>Dikarya</taxon>
        <taxon>Ascomycota</taxon>
        <taxon>Pezizomycotina</taxon>
        <taxon>Eurotiomycetes</taxon>
        <taxon>Eurotiomycetidae</taxon>
        <taxon>Onygenales</taxon>
        <taxon>Ajellomycetaceae</taxon>
        <taxon>Blastomyces</taxon>
    </lineage>
</organism>
<dbReference type="AlphaFoldDB" id="A0A0J9EMR6"/>
<name>A0A0J9EMR6_AJEDA</name>
<proteinExistence type="predicted"/>
<reference evidence="2" key="1">
    <citation type="submission" date="2010-03" db="EMBL/GenBank/DDBJ databases">
        <title>Annotation of Blastomyces dermatitidis strain ATCC 18188.</title>
        <authorList>
            <consortium name="The Broad Institute Genome Sequencing Platform"/>
            <consortium name="Broad Institute Genome Sequencing Center for Infectious Disease."/>
            <person name="Cuomo C."/>
            <person name="Klein B."/>
            <person name="Sullivan T."/>
            <person name="Heitman J."/>
            <person name="Young S."/>
            <person name="Zeng Q."/>
            <person name="Gargeya S."/>
            <person name="Alvarado L."/>
            <person name="Berlin A.M."/>
            <person name="Chapman S.B."/>
            <person name="Chen Z."/>
            <person name="Freedman E."/>
            <person name="Gellesch M."/>
            <person name="Goldberg J."/>
            <person name="Griggs A."/>
            <person name="Gujja S."/>
            <person name="Heilman E."/>
            <person name="Heiman D."/>
            <person name="Howarth C."/>
            <person name="Mehta T."/>
            <person name="Neiman D."/>
            <person name="Pearson M."/>
            <person name="Roberts A."/>
            <person name="Saif S."/>
            <person name="Shea T."/>
            <person name="Shenoy N."/>
            <person name="Sisk P."/>
            <person name="Stolte C."/>
            <person name="Sykes S."/>
            <person name="White J."/>
            <person name="Yandava C."/>
            <person name="Haas B."/>
            <person name="Nusbaum C."/>
            <person name="Birren B."/>
        </authorList>
    </citation>
    <scope>NUCLEOTIDE SEQUENCE</scope>
    <source>
        <strain evidence="2">ATCC 18188</strain>
    </source>
</reference>
<gene>
    <name evidence="2" type="ORF">BDDG_12094</name>
</gene>
<protein>
    <submittedName>
        <fullName evidence="2">Uncharacterized protein</fullName>
    </submittedName>
</protein>
<evidence type="ECO:0000256" key="1">
    <source>
        <dbReference type="SAM" id="MobiDB-lite"/>
    </source>
</evidence>
<evidence type="ECO:0000313" key="2">
    <source>
        <dbReference type="EMBL" id="KMW67386.1"/>
    </source>
</evidence>
<sequence length="127" mass="14323">MGKARKGKKRLHTVVSNEGNPNDKMRYSKGRLGGNIIHQTEWEYQLRCCQMDQNADIIGVSLESSSSILNTGPGGSNDIASYRFQSAVKQQWCFDFVLPGGRGQAEHAQLRKQRFSYFDHCNASIRL</sequence>
<dbReference type="EMBL" id="GG749423">
    <property type="protein sequence ID" value="KMW67386.1"/>
    <property type="molecule type" value="Genomic_DNA"/>
</dbReference>